<keyword evidence="10 12" id="KW-0472">Membrane</keyword>
<dbReference type="InterPro" id="IPR004513">
    <property type="entry name" value="FtsX"/>
</dbReference>
<dbReference type="GO" id="GO:0051301">
    <property type="term" value="P:cell division"/>
    <property type="evidence" value="ECO:0007669"/>
    <property type="project" value="UniProtKB-KW"/>
</dbReference>
<evidence type="ECO:0000256" key="4">
    <source>
        <dbReference type="ARBA" id="ARBA00021907"/>
    </source>
</evidence>
<comment type="function">
    <text evidence="12">Part of the ABC transporter FtsEX involved in cellular division.</text>
</comment>
<dbReference type="Proteomes" id="UP000005555">
    <property type="component" value="Unassembled WGS sequence"/>
</dbReference>
<evidence type="ECO:0000256" key="3">
    <source>
        <dbReference type="ARBA" id="ARBA00011160"/>
    </source>
</evidence>
<comment type="similarity">
    <text evidence="2 12">Belongs to the ABC-4 integral membrane protein family. FtsX subfamily.</text>
</comment>
<gene>
    <name evidence="17" type="ORF">GB2207_08276</name>
</gene>
<evidence type="ECO:0000256" key="14">
    <source>
        <dbReference type="SAM" id="Phobius"/>
    </source>
</evidence>
<evidence type="ECO:0000256" key="1">
    <source>
        <dbReference type="ARBA" id="ARBA00004429"/>
    </source>
</evidence>
<dbReference type="eggNOG" id="COG2177">
    <property type="taxonomic scope" value="Bacteria"/>
</dbReference>
<evidence type="ECO:0000256" key="12">
    <source>
        <dbReference type="PIRNR" id="PIRNR003097"/>
    </source>
</evidence>
<organism evidence="17 18">
    <name type="scientific">gamma proteobacterium HTCC2207</name>
    <dbReference type="NCBI Taxonomy" id="314287"/>
    <lineage>
        <taxon>Bacteria</taxon>
        <taxon>Pseudomonadati</taxon>
        <taxon>Pseudomonadota</taxon>
        <taxon>Gammaproteobacteria</taxon>
        <taxon>Cellvibrionales</taxon>
        <taxon>Porticoccaceae</taxon>
        <taxon>SAR92 clade</taxon>
    </lineage>
</organism>
<name>Q1YVB8_9GAMM</name>
<dbReference type="InterPro" id="IPR003838">
    <property type="entry name" value="ABC3_permease_C"/>
</dbReference>
<dbReference type="GO" id="GO:0005886">
    <property type="term" value="C:plasma membrane"/>
    <property type="evidence" value="ECO:0007669"/>
    <property type="project" value="UniProtKB-SubCell"/>
</dbReference>
<evidence type="ECO:0000256" key="6">
    <source>
        <dbReference type="ARBA" id="ARBA00022519"/>
    </source>
</evidence>
<reference evidence="17 18" key="1">
    <citation type="submission" date="2006-03" db="EMBL/GenBank/DDBJ databases">
        <authorList>
            <person name="Giovannoni S.J."/>
            <person name="Cho J.-C."/>
            <person name="Ferriera S."/>
            <person name="Johnson J."/>
            <person name="Kravitz S."/>
            <person name="Halpern A."/>
            <person name="Remington K."/>
            <person name="Beeson K."/>
            <person name="Tran B."/>
            <person name="Rogers Y.-H."/>
            <person name="Friedman R."/>
            <person name="Venter J.C."/>
        </authorList>
    </citation>
    <scope>NUCLEOTIDE SEQUENCE [LARGE SCALE GENOMIC DNA]</scope>
    <source>
        <strain evidence="17 18">HTCC2207</strain>
    </source>
</reference>
<keyword evidence="5 12" id="KW-1003">Cell membrane</keyword>
<evidence type="ECO:0000259" key="15">
    <source>
        <dbReference type="Pfam" id="PF02687"/>
    </source>
</evidence>
<sequence length="330" mass="35419">MESVMAATNSRARDGGQRGARGQALSRIDKWQSYRQHHQTTLKSSALKILREPLQSLLTILVIAIALTLPSALYLSVENIRQLSGGVDASAQISVFVKKGARESALESLTAKLEGLSGVASVTYISAQAARDEFEALSGFGSALQYLDENPLPDSFLVRPLLIGDATRLVTEIRELKLVDDVQLDLEWLQRLDALLDMGRKLVLALGVALGLGVILVVGNTIRLAIQSRRDEITVVKMVGGTDAYVRRPFLYSGLLFGLFGAVVAAIILTGLGFWLAGPVNTLALLYQSQFSITGLGFGGFVALLLIGGSVGLIGAWLAVGQHLRNIQPR</sequence>
<evidence type="ECO:0000256" key="10">
    <source>
        <dbReference type="ARBA" id="ARBA00023136"/>
    </source>
</evidence>
<dbReference type="PIRSF" id="PIRSF003097">
    <property type="entry name" value="FtsX"/>
    <property type="match status" value="1"/>
</dbReference>
<keyword evidence="18" id="KW-1185">Reference proteome</keyword>
<feature type="transmembrane region" description="Helical" evidence="14">
    <location>
        <begin position="255"/>
        <end position="276"/>
    </location>
</feature>
<dbReference type="InterPro" id="IPR040690">
    <property type="entry name" value="FtsX_ECD"/>
</dbReference>
<keyword evidence="8 14" id="KW-0812">Transmembrane</keyword>
<evidence type="ECO:0000259" key="16">
    <source>
        <dbReference type="Pfam" id="PF18075"/>
    </source>
</evidence>
<keyword evidence="6 12" id="KW-0997">Cell inner membrane</keyword>
<keyword evidence="9 14" id="KW-1133">Transmembrane helix</keyword>
<evidence type="ECO:0000256" key="7">
    <source>
        <dbReference type="ARBA" id="ARBA00022618"/>
    </source>
</evidence>
<protein>
    <recommendedName>
        <fullName evidence="4 12">Cell division protein FtsX</fullName>
    </recommendedName>
</protein>
<dbReference type="PANTHER" id="PTHR47755:SF1">
    <property type="entry name" value="CELL DIVISION PROTEIN FTSX"/>
    <property type="match status" value="1"/>
</dbReference>
<evidence type="ECO:0000256" key="9">
    <source>
        <dbReference type="ARBA" id="ARBA00022989"/>
    </source>
</evidence>
<dbReference type="HOGENOM" id="CLU_073546_0_0_6"/>
<comment type="subcellular location">
    <subcellularLocation>
        <location evidence="1">Cell inner membrane</location>
        <topology evidence="1">Multi-pass membrane protein</topology>
    </subcellularLocation>
</comment>
<feature type="transmembrane region" description="Helical" evidence="14">
    <location>
        <begin position="202"/>
        <end position="222"/>
    </location>
</feature>
<dbReference type="InterPro" id="IPR047590">
    <property type="entry name" value="FtsX_proteobact-type"/>
</dbReference>
<dbReference type="Pfam" id="PF18075">
    <property type="entry name" value="FtsX_ECD"/>
    <property type="match status" value="1"/>
</dbReference>
<evidence type="ECO:0000256" key="13">
    <source>
        <dbReference type="SAM" id="MobiDB-lite"/>
    </source>
</evidence>
<dbReference type="Gene3D" id="3.30.70.3040">
    <property type="match status" value="1"/>
</dbReference>
<feature type="domain" description="ABC3 transporter permease C-terminal" evidence="15">
    <location>
        <begin position="207"/>
        <end position="320"/>
    </location>
</feature>
<dbReference type="AlphaFoldDB" id="Q1YVB8"/>
<dbReference type="NCBIfam" id="TIGR00439">
    <property type="entry name" value="FtsX_Gneg"/>
    <property type="match status" value="1"/>
</dbReference>
<dbReference type="OrthoDB" id="9813411at2"/>
<evidence type="ECO:0000313" key="17">
    <source>
        <dbReference type="EMBL" id="EAS47790.1"/>
    </source>
</evidence>
<feature type="transmembrane region" description="Helical" evidence="14">
    <location>
        <begin position="296"/>
        <end position="320"/>
    </location>
</feature>
<evidence type="ECO:0000256" key="11">
    <source>
        <dbReference type="ARBA" id="ARBA00023306"/>
    </source>
</evidence>
<accession>Q1YVB8</accession>
<feature type="transmembrane region" description="Helical" evidence="14">
    <location>
        <begin position="57"/>
        <end position="77"/>
    </location>
</feature>
<evidence type="ECO:0000256" key="5">
    <source>
        <dbReference type="ARBA" id="ARBA00022475"/>
    </source>
</evidence>
<keyword evidence="7 12" id="KW-0132">Cell division</keyword>
<feature type="domain" description="FtsX extracellular" evidence="16">
    <location>
        <begin position="92"/>
        <end position="182"/>
    </location>
</feature>
<comment type="caution">
    <text evidence="17">The sequence shown here is derived from an EMBL/GenBank/DDBJ whole genome shotgun (WGS) entry which is preliminary data.</text>
</comment>
<feature type="compositionally biased region" description="Polar residues" evidence="13">
    <location>
        <begin position="1"/>
        <end position="10"/>
    </location>
</feature>
<keyword evidence="11 12" id="KW-0131">Cell cycle</keyword>
<comment type="subunit">
    <text evidence="3">Forms a membrane-associated complex with FtsE.</text>
</comment>
<dbReference type="GO" id="GO:0032153">
    <property type="term" value="C:cell division site"/>
    <property type="evidence" value="ECO:0007669"/>
    <property type="project" value="TreeGrafter"/>
</dbReference>
<evidence type="ECO:0000313" key="18">
    <source>
        <dbReference type="Proteomes" id="UP000005555"/>
    </source>
</evidence>
<evidence type="ECO:0000256" key="2">
    <source>
        <dbReference type="ARBA" id="ARBA00007379"/>
    </source>
</evidence>
<proteinExistence type="inferred from homology"/>
<dbReference type="EMBL" id="AAPI01000001">
    <property type="protein sequence ID" value="EAS47790.1"/>
    <property type="molecule type" value="Genomic_DNA"/>
</dbReference>
<feature type="region of interest" description="Disordered" evidence="13">
    <location>
        <begin position="1"/>
        <end position="21"/>
    </location>
</feature>
<dbReference type="Pfam" id="PF02687">
    <property type="entry name" value="FtsX"/>
    <property type="match status" value="1"/>
</dbReference>
<evidence type="ECO:0000256" key="8">
    <source>
        <dbReference type="ARBA" id="ARBA00022692"/>
    </source>
</evidence>
<dbReference type="PANTHER" id="PTHR47755">
    <property type="entry name" value="CELL DIVISION PROTEIN FTSX"/>
    <property type="match status" value="1"/>
</dbReference>
<dbReference type="STRING" id="314287.GB2207_08276"/>